<keyword evidence="6" id="KW-0256">Endoplasmic reticulum</keyword>
<evidence type="ECO:0000256" key="3">
    <source>
        <dbReference type="ARBA" id="ARBA00007618"/>
    </source>
</evidence>
<comment type="similarity">
    <text evidence="3">Belongs to the LDAF1 family.</text>
</comment>
<gene>
    <name evidence="11" type="primary">LOC108879129</name>
</gene>
<evidence type="ECO:0000313" key="11">
    <source>
        <dbReference type="RefSeq" id="XP_018525830.1"/>
    </source>
</evidence>
<feature type="transmembrane region" description="Helical" evidence="9">
    <location>
        <begin position="176"/>
        <end position="209"/>
    </location>
</feature>
<sequence length="244" mass="27465">MTTHANQQRQKERPTLVPPSNCIELLLQYIQQGCIIRTGYGACNASNNTSMSDIDGSNNINKPLRVSLLGIQKRKKEEEETEEGVRYGVEMQRNSSVTDFQQLRERWTTLLIRLHDDPKVALMMNTRIGQYLSSHPFLALTVLLFSVMAALPIGLFLTFALVTIIMSVVAFVFFEAFLLFVGGLTLLCVLSGLAFFSLIVSCILNAFYITISNILNHYSPRLTKQGKVRGKESECETSNMKEMQ</sequence>
<dbReference type="Pfam" id="PF16015">
    <property type="entry name" value="Promethin"/>
    <property type="match status" value="1"/>
</dbReference>
<dbReference type="InterPro" id="IPR029709">
    <property type="entry name" value="LDAF1"/>
</dbReference>
<evidence type="ECO:0000256" key="6">
    <source>
        <dbReference type="ARBA" id="ARBA00022824"/>
    </source>
</evidence>
<dbReference type="GeneID" id="108879129"/>
<keyword evidence="5 9" id="KW-0812">Transmembrane</keyword>
<dbReference type="RefSeq" id="XP_018525830.1">
    <property type="nucleotide sequence ID" value="XM_018670314.2"/>
</dbReference>
<dbReference type="AlphaFoldDB" id="A0AAJ7PI35"/>
<evidence type="ECO:0000313" key="10">
    <source>
        <dbReference type="Proteomes" id="UP000694890"/>
    </source>
</evidence>
<dbReference type="KEGG" id="lcf:108879129"/>
<accession>A0AAJ7PI35</accession>
<evidence type="ECO:0000256" key="4">
    <source>
        <dbReference type="ARBA" id="ARBA00022677"/>
    </source>
</evidence>
<comment type="subcellular location">
    <subcellularLocation>
        <location evidence="1">Endoplasmic reticulum membrane</location>
        <topology evidence="1">Multi-pass membrane protein</topology>
    </subcellularLocation>
    <subcellularLocation>
        <location evidence="2">Lipid droplet</location>
    </subcellularLocation>
</comment>
<evidence type="ECO:0000256" key="7">
    <source>
        <dbReference type="ARBA" id="ARBA00022989"/>
    </source>
</evidence>
<keyword evidence="4" id="KW-0551">Lipid droplet</keyword>
<dbReference type="PANTHER" id="PTHR14275:SF0">
    <property type="entry name" value="LIPID DROPLET ASSEMBLY FACTOR 1"/>
    <property type="match status" value="1"/>
</dbReference>
<dbReference type="GO" id="GO:0005789">
    <property type="term" value="C:endoplasmic reticulum membrane"/>
    <property type="evidence" value="ECO:0007669"/>
    <property type="project" value="UniProtKB-SubCell"/>
</dbReference>
<keyword evidence="8 9" id="KW-0472">Membrane</keyword>
<name>A0AAJ7PI35_LATCA</name>
<dbReference type="Proteomes" id="UP000694890">
    <property type="component" value="Linkage group LG11"/>
</dbReference>
<reference evidence="11" key="1">
    <citation type="submission" date="2025-08" db="UniProtKB">
        <authorList>
            <consortium name="RefSeq"/>
        </authorList>
    </citation>
    <scope>IDENTIFICATION</scope>
    <source>
        <tissue evidence="11">Brain</tissue>
    </source>
</reference>
<feature type="transmembrane region" description="Helical" evidence="9">
    <location>
        <begin position="137"/>
        <end position="170"/>
    </location>
</feature>
<dbReference type="GO" id="GO:0005811">
    <property type="term" value="C:lipid droplet"/>
    <property type="evidence" value="ECO:0007669"/>
    <property type="project" value="UniProtKB-SubCell"/>
</dbReference>
<organism evidence="10 11">
    <name type="scientific">Lates calcarifer</name>
    <name type="common">Barramundi</name>
    <name type="synonym">Holocentrus calcarifer</name>
    <dbReference type="NCBI Taxonomy" id="8187"/>
    <lineage>
        <taxon>Eukaryota</taxon>
        <taxon>Metazoa</taxon>
        <taxon>Chordata</taxon>
        <taxon>Craniata</taxon>
        <taxon>Vertebrata</taxon>
        <taxon>Euteleostomi</taxon>
        <taxon>Actinopterygii</taxon>
        <taxon>Neopterygii</taxon>
        <taxon>Teleostei</taxon>
        <taxon>Neoteleostei</taxon>
        <taxon>Acanthomorphata</taxon>
        <taxon>Carangaria</taxon>
        <taxon>Carangaria incertae sedis</taxon>
        <taxon>Centropomidae</taxon>
        <taxon>Lates</taxon>
    </lineage>
</organism>
<evidence type="ECO:0000256" key="8">
    <source>
        <dbReference type="ARBA" id="ARBA00023136"/>
    </source>
</evidence>
<dbReference type="PANTHER" id="PTHR14275">
    <property type="entry name" value="PROMETHIN"/>
    <property type="match status" value="1"/>
</dbReference>
<protein>
    <submittedName>
        <fullName evidence="11">Lipid droplet assembly factor 1</fullName>
    </submittedName>
</protein>
<proteinExistence type="inferred from homology"/>
<evidence type="ECO:0000256" key="5">
    <source>
        <dbReference type="ARBA" id="ARBA00022692"/>
    </source>
</evidence>
<evidence type="ECO:0000256" key="2">
    <source>
        <dbReference type="ARBA" id="ARBA00004502"/>
    </source>
</evidence>
<keyword evidence="7 9" id="KW-1133">Transmembrane helix</keyword>
<evidence type="ECO:0000256" key="9">
    <source>
        <dbReference type="SAM" id="Phobius"/>
    </source>
</evidence>
<evidence type="ECO:0000256" key="1">
    <source>
        <dbReference type="ARBA" id="ARBA00004477"/>
    </source>
</evidence>